<feature type="signal peptide" evidence="3">
    <location>
        <begin position="1"/>
        <end position="20"/>
    </location>
</feature>
<keyword evidence="3" id="KW-0732">Signal</keyword>
<accession>A0A921HI82</accession>
<dbReference type="GO" id="GO:0004553">
    <property type="term" value="F:hydrolase activity, hydrolyzing O-glycosyl compounds"/>
    <property type="evidence" value="ECO:0007669"/>
    <property type="project" value="InterPro"/>
</dbReference>
<evidence type="ECO:0000259" key="4">
    <source>
        <dbReference type="PROSITE" id="PS51762"/>
    </source>
</evidence>
<organism evidence="5 6">
    <name type="scientific">Phocaeicola plebeius</name>
    <dbReference type="NCBI Taxonomy" id="310297"/>
    <lineage>
        <taxon>Bacteria</taxon>
        <taxon>Pseudomonadati</taxon>
        <taxon>Bacteroidota</taxon>
        <taxon>Bacteroidia</taxon>
        <taxon>Bacteroidales</taxon>
        <taxon>Bacteroidaceae</taxon>
        <taxon>Phocaeicola</taxon>
    </lineage>
</organism>
<feature type="domain" description="GH16" evidence="4">
    <location>
        <begin position="26"/>
        <end position="283"/>
    </location>
</feature>
<comment type="similarity">
    <text evidence="1">Belongs to the glycosyl hydrolase 16 family.</text>
</comment>
<evidence type="ECO:0000256" key="3">
    <source>
        <dbReference type="SAM" id="SignalP"/>
    </source>
</evidence>
<dbReference type="GO" id="GO:0005975">
    <property type="term" value="P:carbohydrate metabolic process"/>
    <property type="evidence" value="ECO:0007669"/>
    <property type="project" value="InterPro"/>
</dbReference>
<name>A0A921HI82_9BACT</name>
<dbReference type="AlphaFoldDB" id="A0A921HI82"/>
<comment type="caution">
    <text evidence="5">The sequence shown here is derived from an EMBL/GenBank/DDBJ whole genome shotgun (WGS) entry which is preliminary data.</text>
</comment>
<dbReference type="InterPro" id="IPR000757">
    <property type="entry name" value="Beta-glucanase-like"/>
</dbReference>
<feature type="region of interest" description="Disordered" evidence="2">
    <location>
        <begin position="287"/>
        <end position="362"/>
    </location>
</feature>
<feature type="compositionally biased region" description="Basic and acidic residues" evidence="2">
    <location>
        <begin position="348"/>
        <end position="362"/>
    </location>
</feature>
<protein>
    <submittedName>
        <fullName evidence="5">Family 16 glycosylhydrolase</fullName>
    </submittedName>
</protein>
<evidence type="ECO:0000256" key="2">
    <source>
        <dbReference type="SAM" id="MobiDB-lite"/>
    </source>
</evidence>
<dbReference type="Proteomes" id="UP000722357">
    <property type="component" value="Unassembled WGS sequence"/>
</dbReference>
<dbReference type="PROSITE" id="PS51257">
    <property type="entry name" value="PROKAR_LIPOPROTEIN"/>
    <property type="match status" value="1"/>
</dbReference>
<dbReference type="PANTHER" id="PTHR10963:SF55">
    <property type="entry name" value="GLYCOSIDE HYDROLASE FAMILY 16 PROTEIN"/>
    <property type="match status" value="1"/>
</dbReference>
<reference evidence="5" key="1">
    <citation type="journal article" date="2021" name="PeerJ">
        <title>Extensive microbial diversity within the chicken gut microbiome revealed by metagenomics and culture.</title>
        <authorList>
            <person name="Gilroy R."/>
            <person name="Ravi A."/>
            <person name="Getino M."/>
            <person name="Pursley I."/>
            <person name="Horton D.L."/>
            <person name="Alikhan N.F."/>
            <person name="Baker D."/>
            <person name="Gharbi K."/>
            <person name="Hall N."/>
            <person name="Watson M."/>
            <person name="Adriaenssens E.M."/>
            <person name="Foster-Nyarko E."/>
            <person name="Jarju S."/>
            <person name="Secka A."/>
            <person name="Antonio M."/>
            <person name="Oren A."/>
            <person name="Chaudhuri R.R."/>
            <person name="La Ragione R."/>
            <person name="Hildebrand F."/>
            <person name="Pallen M.J."/>
        </authorList>
    </citation>
    <scope>NUCLEOTIDE SEQUENCE</scope>
    <source>
        <strain evidence="5">9794</strain>
    </source>
</reference>
<dbReference type="Pfam" id="PF00722">
    <property type="entry name" value="Glyco_hydro_16"/>
    <property type="match status" value="1"/>
</dbReference>
<gene>
    <name evidence="5" type="ORF">K8V40_04575</name>
</gene>
<dbReference type="CDD" id="cd08023">
    <property type="entry name" value="GH16_laminarinase_like"/>
    <property type="match status" value="1"/>
</dbReference>
<feature type="chain" id="PRO_5037138414" evidence="3">
    <location>
        <begin position="21"/>
        <end position="362"/>
    </location>
</feature>
<evidence type="ECO:0000313" key="5">
    <source>
        <dbReference type="EMBL" id="HJF80913.1"/>
    </source>
</evidence>
<dbReference type="SUPFAM" id="SSF49899">
    <property type="entry name" value="Concanavalin A-like lectins/glucanases"/>
    <property type="match status" value="1"/>
</dbReference>
<dbReference type="PROSITE" id="PS51762">
    <property type="entry name" value="GH16_2"/>
    <property type="match status" value="1"/>
</dbReference>
<dbReference type="InterPro" id="IPR050546">
    <property type="entry name" value="Glycosyl_Hydrlase_16"/>
</dbReference>
<dbReference type="Gene3D" id="2.60.120.200">
    <property type="match status" value="1"/>
</dbReference>
<dbReference type="InterPro" id="IPR013320">
    <property type="entry name" value="ConA-like_dom_sf"/>
</dbReference>
<evidence type="ECO:0000313" key="6">
    <source>
        <dbReference type="Proteomes" id="UP000722357"/>
    </source>
</evidence>
<dbReference type="PANTHER" id="PTHR10963">
    <property type="entry name" value="GLYCOSYL HYDROLASE-RELATED"/>
    <property type="match status" value="1"/>
</dbReference>
<reference evidence="5" key="2">
    <citation type="submission" date="2021-09" db="EMBL/GenBank/DDBJ databases">
        <authorList>
            <person name="Gilroy R."/>
        </authorList>
    </citation>
    <scope>NUCLEOTIDE SEQUENCE</scope>
    <source>
        <strain evidence="5">9794</strain>
    </source>
</reference>
<sequence length="362" mass="40421">MKKYKTILLGCLAVSPFFFTSCEKEEIPEGNVNPENNGWVLVWSDEFNTPTEDNRPDPSKWTYELGASGFGNDELQNYTNKEKNASYTTYNGEGCLKITALKDGDGATYSSARIKTEGLFEIRYGRIEARLILPYGPGLWPAFWMLGNNYSTEGWPGCGEIDIMENKGYQPNIVSSALHMPGRYSGNPVTQTFGFQDKRFDTDFHVFAIEWDETKIDFFVDDILYKRVNAADVTDGEWVFDHPFFIILNVAVGGTFGGKPTDNTTFPQTMYIDYVRAYKKNDKTLIIVNPPSENDGNTDDEGGSDEGGDTDEGNEDGDGEDNPGGEDNPDDEGEKEDISSGGSINDWNHNEEDKGRVDTDIE</sequence>
<feature type="compositionally biased region" description="Acidic residues" evidence="2">
    <location>
        <begin position="296"/>
        <end position="335"/>
    </location>
</feature>
<evidence type="ECO:0000256" key="1">
    <source>
        <dbReference type="ARBA" id="ARBA00006865"/>
    </source>
</evidence>
<proteinExistence type="inferred from homology"/>
<dbReference type="EMBL" id="DYWE01000050">
    <property type="protein sequence ID" value="HJF80913.1"/>
    <property type="molecule type" value="Genomic_DNA"/>
</dbReference>